<evidence type="ECO:0000256" key="1">
    <source>
        <dbReference type="SAM" id="MobiDB-lite"/>
    </source>
</evidence>
<protein>
    <submittedName>
        <fullName evidence="2">Uncharacterized protein</fullName>
    </submittedName>
</protein>
<evidence type="ECO:0000313" key="3">
    <source>
        <dbReference type="Proteomes" id="UP000612282"/>
    </source>
</evidence>
<feature type="region of interest" description="Disordered" evidence="1">
    <location>
        <begin position="36"/>
        <end position="86"/>
    </location>
</feature>
<keyword evidence="3" id="KW-1185">Reference proteome</keyword>
<organism evidence="2 3">
    <name type="scientific">Actinoplanes couchii</name>
    <dbReference type="NCBI Taxonomy" id="403638"/>
    <lineage>
        <taxon>Bacteria</taxon>
        <taxon>Bacillati</taxon>
        <taxon>Actinomycetota</taxon>
        <taxon>Actinomycetes</taxon>
        <taxon>Micromonosporales</taxon>
        <taxon>Micromonosporaceae</taxon>
        <taxon>Actinoplanes</taxon>
    </lineage>
</organism>
<name>A0ABQ3XS18_9ACTN</name>
<proteinExistence type="predicted"/>
<sequence length="86" mass="9799">MWHDMLEWLPTVTAIVRLIAAVINLSRSAHQLRARVSVPRREARHSGQPKARGTARRMRPDSGWRNTFGGKRGKNRHLQRHGKSGA</sequence>
<feature type="compositionally biased region" description="Basic residues" evidence="1">
    <location>
        <begin position="71"/>
        <end position="86"/>
    </location>
</feature>
<reference evidence="2 3" key="1">
    <citation type="submission" date="2021-01" db="EMBL/GenBank/DDBJ databases">
        <title>Whole genome shotgun sequence of Actinoplanes couchii NBRC 106145.</title>
        <authorList>
            <person name="Komaki H."/>
            <person name="Tamura T."/>
        </authorList>
    </citation>
    <scope>NUCLEOTIDE SEQUENCE [LARGE SCALE GENOMIC DNA]</scope>
    <source>
        <strain evidence="2 3">NBRC 106145</strain>
    </source>
</reference>
<dbReference type="Proteomes" id="UP000612282">
    <property type="component" value="Unassembled WGS sequence"/>
</dbReference>
<dbReference type="EMBL" id="BOMG01000121">
    <property type="protein sequence ID" value="GID61200.1"/>
    <property type="molecule type" value="Genomic_DNA"/>
</dbReference>
<comment type="caution">
    <text evidence="2">The sequence shown here is derived from an EMBL/GenBank/DDBJ whole genome shotgun (WGS) entry which is preliminary data.</text>
</comment>
<gene>
    <name evidence="2" type="ORF">Aco03nite_096040</name>
</gene>
<evidence type="ECO:0000313" key="2">
    <source>
        <dbReference type="EMBL" id="GID61200.1"/>
    </source>
</evidence>
<accession>A0ABQ3XS18</accession>